<accession>A0ABP6FDE3</accession>
<dbReference type="Gene3D" id="3.40.50.1820">
    <property type="entry name" value="alpha/beta hydrolase"/>
    <property type="match status" value="1"/>
</dbReference>
<dbReference type="InterPro" id="IPR029058">
    <property type="entry name" value="AB_hydrolase_fold"/>
</dbReference>
<comment type="caution">
    <text evidence="2">The sequence shown here is derived from an EMBL/GenBank/DDBJ whole genome shotgun (WGS) entry which is preliminary data.</text>
</comment>
<name>A0ABP6FDE3_9ACTN</name>
<protein>
    <submittedName>
        <fullName evidence="2">Alpha/beta hydrolase</fullName>
    </submittedName>
</protein>
<feature type="domain" description="AB hydrolase-1" evidence="1">
    <location>
        <begin position="110"/>
        <end position="354"/>
    </location>
</feature>
<dbReference type="PANTHER" id="PTHR43798">
    <property type="entry name" value="MONOACYLGLYCEROL LIPASE"/>
    <property type="match status" value="1"/>
</dbReference>
<dbReference type="InterPro" id="IPR050266">
    <property type="entry name" value="AB_hydrolase_sf"/>
</dbReference>
<evidence type="ECO:0000313" key="2">
    <source>
        <dbReference type="EMBL" id="GAA2688914.1"/>
    </source>
</evidence>
<evidence type="ECO:0000259" key="1">
    <source>
        <dbReference type="Pfam" id="PF00561"/>
    </source>
</evidence>
<keyword evidence="3" id="KW-1185">Reference proteome</keyword>
<reference evidence="3" key="1">
    <citation type="journal article" date="2019" name="Int. J. Syst. Evol. Microbiol.">
        <title>The Global Catalogue of Microorganisms (GCM) 10K type strain sequencing project: providing services to taxonomists for standard genome sequencing and annotation.</title>
        <authorList>
            <consortium name="The Broad Institute Genomics Platform"/>
            <consortium name="The Broad Institute Genome Sequencing Center for Infectious Disease"/>
            <person name="Wu L."/>
            <person name="Ma J."/>
        </authorList>
    </citation>
    <scope>NUCLEOTIDE SEQUENCE [LARGE SCALE GENOMIC DNA]</scope>
    <source>
        <strain evidence="3">JCM 6835</strain>
    </source>
</reference>
<sequence length="367" mass="38868">MVEAQYPGKPAEADRLPLGAGSAAGLRQGVLTADVAVEQARPYRPRDRAGGQWHAAIPGTAATVFPHGRRAVTRAGCRGPGAADRILAMPVFSAHDGTRLAYHVFGAGAPVICLPGGPMQDSDYLGELGGLSAHRQLIMVDPRGTGRSAIPEDAASYRCDRLVDDVDALREHLGLDRVELLAHSAGANLAALYVARHPERVGRLALITPSTMAVGIAATGQSRLETAGLRENEPWFAAAFTALESIVAGNATDDDWKAIDPFFYGRWDARARAHQAAQESHRNREAAAAFGAEGVFDPDATRAALAAFHAPVLLLAGEVDLNTPPSVAAEFAELFPHAEFVVQPQAGHFPWLDDARRFVATTAAFLG</sequence>
<dbReference type="InterPro" id="IPR000073">
    <property type="entry name" value="AB_hydrolase_1"/>
</dbReference>
<gene>
    <name evidence="2" type="ORF">GCM10010412_077810</name>
</gene>
<dbReference type="GO" id="GO:0016787">
    <property type="term" value="F:hydrolase activity"/>
    <property type="evidence" value="ECO:0007669"/>
    <property type="project" value="UniProtKB-KW"/>
</dbReference>
<dbReference type="PANTHER" id="PTHR43798:SF33">
    <property type="entry name" value="HYDROLASE, PUTATIVE (AFU_ORTHOLOGUE AFUA_2G14860)-RELATED"/>
    <property type="match status" value="1"/>
</dbReference>
<evidence type="ECO:0000313" key="3">
    <source>
        <dbReference type="Proteomes" id="UP001501666"/>
    </source>
</evidence>
<dbReference type="EMBL" id="BAAATE010000030">
    <property type="protein sequence ID" value="GAA2688914.1"/>
    <property type="molecule type" value="Genomic_DNA"/>
</dbReference>
<dbReference type="SUPFAM" id="SSF53474">
    <property type="entry name" value="alpha/beta-Hydrolases"/>
    <property type="match status" value="1"/>
</dbReference>
<keyword evidence="2" id="KW-0378">Hydrolase</keyword>
<dbReference type="Pfam" id="PF00561">
    <property type="entry name" value="Abhydrolase_1"/>
    <property type="match status" value="1"/>
</dbReference>
<proteinExistence type="predicted"/>
<dbReference type="Proteomes" id="UP001501666">
    <property type="component" value="Unassembled WGS sequence"/>
</dbReference>
<organism evidence="2 3">
    <name type="scientific">Nonomuraea recticatena</name>
    <dbReference type="NCBI Taxonomy" id="46178"/>
    <lineage>
        <taxon>Bacteria</taxon>
        <taxon>Bacillati</taxon>
        <taxon>Actinomycetota</taxon>
        <taxon>Actinomycetes</taxon>
        <taxon>Streptosporangiales</taxon>
        <taxon>Streptosporangiaceae</taxon>
        <taxon>Nonomuraea</taxon>
    </lineage>
</organism>